<dbReference type="InterPro" id="IPR010934">
    <property type="entry name" value="NADH_DH_su5_C"/>
</dbReference>
<dbReference type="PANTHER" id="PTHR42829">
    <property type="entry name" value="NADH-UBIQUINONE OXIDOREDUCTASE CHAIN 5"/>
    <property type="match status" value="1"/>
</dbReference>
<feature type="transmembrane region" description="Helical" evidence="17">
    <location>
        <begin position="491"/>
        <end position="513"/>
    </location>
</feature>
<evidence type="ECO:0000256" key="13">
    <source>
        <dbReference type="ARBA" id="ARBA00023075"/>
    </source>
</evidence>
<dbReference type="InterPro" id="IPR003945">
    <property type="entry name" value="NU5C-like"/>
</dbReference>
<dbReference type="InterPro" id="IPR001516">
    <property type="entry name" value="Proton_antipo_N"/>
</dbReference>
<evidence type="ECO:0000256" key="2">
    <source>
        <dbReference type="ARBA" id="ARBA00004448"/>
    </source>
</evidence>
<dbReference type="GO" id="GO:0005743">
    <property type="term" value="C:mitochondrial inner membrane"/>
    <property type="evidence" value="ECO:0007669"/>
    <property type="project" value="UniProtKB-SubCell"/>
</dbReference>
<dbReference type="GeneID" id="18251998"/>
<keyword evidence="5 17" id="KW-0813">Transport</keyword>
<evidence type="ECO:0000256" key="6">
    <source>
        <dbReference type="ARBA" id="ARBA00022660"/>
    </source>
</evidence>
<feature type="transmembrane region" description="Helical" evidence="17">
    <location>
        <begin position="396"/>
        <end position="413"/>
    </location>
</feature>
<dbReference type="Pfam" id="PF00361">
    <property type="entry name" value="Proton_antipo_M"/>
    <property type="match status" value="1"/>
</dbReference>
<dbReference type="RefSeq" id="YP_009000255.1">
    <property type="nucleotide sequence ID" value="NC_023362.1"/>
</dbReference>
<keyword evidence="8" id="KW-0999">Mitochondrion inner membrane</keyword>
<evidence type="ECO:0000256" key="11">
    <source>
        <dbReference type="ARBA" id="ARBA00022989"/>
    </source>
</evidence>
<feature type="domain" description="NADH-Ubiquinone oxidoreductase (complex I) chain 5 N-terminal" evidence="19">
    <location>
        <begin position="45"/>
        <end position="88"/>
    </location>
</feature>
<keyword evidence="14 17" id="KW-0496">Mitochondrion</keyword>
<feature type="transmembrane region" description="Helical" evidence="17">
    <location>
        <begin position="555"/>
        <end position="574"/>
    </location>
</feature>
<keyword evidence="13 17" id="KW-0830">Ubiquinone</keyword>
<feature type="transmembrane region" description="Helical" evidence="17">
    <location>
        <begin position="182"/>
        <end position="204"/>
    </location>
</feature>
<protein>
    <recommendedName>
        <fullName evidence="4 17">NADH-ubiquinone oxidoreductase chain 5</fullName>
        <ecNumber evidence="3 17">7.1.1.2</ecNumber>
    </recommendedName>
</protein>
<evidence type="ECO:0000259" key="18">
    <source>
        <dbReference type="Pfam" id="PF00361"/>
    </source>
</evidence>
<keyword evidence="11 17" id="KW-1133">Transmembrane helix</keyword>
<evidence type="ECO:0000313" key="21">
    <source>
        <dbReference type="EMBL" id="AHA35661.1"/>
    </source>
</evidence>
<geneLocation type="mitochondrion" evidence="21"/>
<evidence type="ECO:0000256" key="1">
    <source>
        <dbReference type="ARBA" id="ARBA00003257"/>
    </source>
</evidence>
<comment type="similarity">
    <text evidence="17">Belongs to the complex I subunit 5 family.</text>
</comment>
<keyword evidence="15 17" id="KW-0472">Membrane</keyword>
<evidence type="ECO:0000259" key="19">
    <source>
        <dbReference type="Pfam" id="PF00662"/>
    </source>
</evidence>
<keyword evidence="9" id="KW-1278">Translocase</keyword>
<feature type="transmembrane region" description="Helical" evidence="17">
    <location>
        <begin position="419"/>
        <end position="443"/>
    </location>
</feature>
<dbReference type="GO" id="GO:0008137">
    <property type="term" value="F:NADH dehydrogenase (ubiquinone) activity"/>
    <property type="evidence" value="ECO:0007669"/>
    <property type="project" value="UniProtKB-EC"/>
</dbReference>
<dbReference type="Pfam" id="PF00662">
    <property type="entry name" value="Proton_antipo_N"/>
    <property type="match status" value="1"/>
</dbReference>
<keyword evidence="6" id="KW-0679">Respiratory chain</keyword>
<dbReference type="CTD" id="4540"/>
<dbReference type="GO" id="GO:0042773">
    <property type="term" value="P:ATP synthesis coupled electron transport"/>
    <property type="evidence" value="ECO:0007669"/>
    <property type="project" value="InterPro"/>
</dbReference>
<comment type="function">
    <text evidence="17">Core subunit of the mitochondrial membrane respiratory chain NADH dehydrogenase (Complex I) which catalyzes electron transfer from NADH through the respiratory chain, using ubiquinone as an electron acceptor. Essential for the catalytic activity and assembly of complex I.</text>
</comment>
<reference evidence="21" key="1">
    <citation type="journal article" date="2013" name="PLoS ONE">
        <title>Comparative Mitogenomic Analysis Reveals Sexual Dimorphism in a Rare Montane Lacewing (Insecta: Neuroptera: Ithonidae).</title>
        <authorList>
            <person name="Wang Y."/>
            <person name="Liu X."/>
            <person name="Winterton S.L."/>
            <person name="Yan Y."/>
            <person name="Chang W."/>
            <person name="Yang D."/>
        </authorList>
    </citation>
    <scope>NUCLEOTIDE SEQUENCE</scope>
</reference>
<gene>
    <name evidence="21" type="primary">ND5</name>
</gene>
<evidence type="ECO:0000256" key="15">
    <source>
        <dbReference type="ARBA" id="ARBA00023136"/>
    </source>
</evidence>
<evidence type="ECO:0000259" key="20">
    <source>
        <dbReference type="Pfam" id="PF06455"/>
    </source>
</evidence>
<feature type="transmembrane region" description="Helical" evidence="17">
    <location>
        <begin position="7"/>
        <end position="28"/>
    </location>
</feature>
<feature type="transmembrane region" description="Helical" evidence="17">
    <location>
        <begin position="365"/>
        <end position="384"/>
    </location>
</feature>
<feature type="transmembrane region" description="Helical" evidence="17">
    <location>
        <begin position="338"/>
        <end position="359"/>
    </location>
</feature>
<feature type="transmembrane region" description="Helical" evidence="17">
    <location>
        <begin position="216"/>
        <end position="236"/>
    </location>
</feature>
<evidence type="ECO:0000256" key="16">
    <source>
        <dbReference type="ARBA" id="ARBA00049551"/>
    </source>
</evidence>
<comment type="subcellular location">
    <subcellularLocation>
        <location evidence="2">Mitochondrion inner membrane</location>
        <topology evidence="2">Multi-pass membrane protein</topology>
    </subcellularLocation>
</comment>
<dbReference type="AlphaFoldDB" id="V9PNZ5"/>
<evidence type="ECO:0000256" key="5">
    <source>
        <dbReference type="ARBA" id="ARBA00022448"/>
    </source>
</evidence>
<keyword evidence="10" id="KW-0249">Electron transport</keyword>
<evidence type="ECO:0000256" key="14">
    <source>
        <dbReference type="ARBA" id="ARBA00023128"/>
    </source>
</evidence>
<evidence type="ECO:0000256" key="9">
    <source>
        <dbReference type="ARBA" id="ARBA00022967"/>
    </source>
</evidence>
<feature type="transmembrane region" description="Helical" evidence="17">
    <location>
        <begin position="48"/>
        <end position="73"/>
    </location>
</feature>
<feature type="transmembrane region" description="Helical" evidence="17">
    <location>
        <begin position="150"/>
        <end position="170"/>
    </location>
</feature>
<dbReference type="PANTHER" id="PTHR42829:SF2">
    <property type="entry name" value="NADH-UBIQUINONE OXIDOREDUCTASE CHAIN 5"/>
    <property type="match status" value="1"/>
</dbReference>
<feature type="transmembrane region" description="Helical" evidence="17">
    <location>
        <begin position="295"/>
        <end position="317"/>
    </location>
</feature>
<organism evidence="21">
    <name type="scientific">Rapisma xizangense</name>
    <dbReference type="NCBI Taxonomy" id="1419479"/>
    <lineage>
        <taxon>Eukaryota</taxon>
        <taxon>Metazoa</taxon>
        <taxon>Ecdysozoa</taxon>
        <taxon>Arthropoda</taxon>
        <taxon>Hexapoda</taxon>
        <taxon>Insecta</taxon>
        <taxon>Pterygota</taxon>
        <taxon>Neoptera</taxon>
        <taxon>Endopterygota</taxon>
        <taxon>Neuroptera</taxon>
        <taxon>Rapismatidae</taxon>
        <taxon>Rapisma</taxon>
    </lineage>
</organism>
<evidence type="ECO:0000256" key="8">
    <source>
        <dbReference type="ARBA" id="ARBA00022792"/>
    </source>
</evidence>
<evidence type="ECO:0000256" key="12">
    <source>
        <dbReference type="ARBA" id="ARBA00023027"/>
    </source>
</evidence>
<evidence type="ECO:0000256" key="4">
    <source>
        <dbReference type="ARBA" id="ARBA00021096"/>
    </source>
</evidence>
<dbReference type="GO" id="GO:0015990">
    <property type="term" value="P:electron transport coupled proton transport"/>
    <property type="evidence" value="ECO:0007669"/>
    <property type="project" value="TreeGrafter"/>
</dbReference>
<dbReference type="InterPro" id="IPR001750">
    <property type="entry name" value="ND/Mrp_TM"/>
</dbReference>
<dbReference type="Pfam" id="PF06455">
    <property type="entry name" value="NADH5_C"/>
    <property type="match status" value="1"/>
</dbReference>
<comment type="catalytic activity">
    <reaction evidence="16 17">
        <text>a ubiquinone + NADH + 5 H(+)(in) = a ubiquinol + NAD(+) + 4 H(+)(out)</text>
        <dbReference type="Rhea" id="RHEA:29091"/>
        <dbReference type="Rhea" id="RHEA-COMP:9565"/>
        <dbReference type="Rhea" id="RHEA-COMP:9566"/>
        <dbReference type="ChEBI" id="CHEBI:15378"/>
        <dbReference type="ChEBI" id="CHEBI:16389"/>
        <dbReference type="ChEBI" id="CHEBI:17976"/>
        <dbReference type="ChEBI" id="CHEBI:57540"/>
        <dbReference type="ChEBI" id="CHEBI:57945"/>
        <dbReference type="EC" id="7.1.1.2"/>
    </reaction>
</comment>
<evidence type="ECO:0000256" key="17">
    <source>
        <dbReference type="RuleBase" id="RU003404"/>
    </source>
</evidence>
<keyword evidence="12 17" id="KW-0520">NAD</keyword>
<sequence length="575" mass="66114">MISLCIIFFYVLLMISLSLFMNCLYFIINDYVLLIEWDLLMLNSSCIMMTILFDWMSLLFMSFVLLISSMVIYYSNDYMSDDKNLNRFIMLVLMFVLSMMFLIVSPNLISILLGWDGLGLVSYCLVIYYQNEKSYNAGMLTVLSNRIGDVALLLSIAWMLNFGSWNYIFYLESMKMSFEMQFISYMIVLAALTKSAQIPFSSWLPAAMAAPTPVSALVHSSTLVTAGIYLLIRFNYLLINTLLSKILLLISVLTMFMAGLGANYEFDLKKIIALSTLSQLGLMMSILSMGYAKLAFFHLLTHALFKALLFMCAGYMIHNMNNNQDIRLMGNLLNMMPLTISCLNVSNLALCGMPFLSGFYSKDLILEMVSLSYLNIMIFIMFFLSTGLTVSYSFRLVYYTLTGMMNYGSINLINNNYLIMMKSMMGLIFLVMSSGSLLSWLIIPTPLMICLPMKLKLLTLMVSLMGGYLGYELNQFKLSWKNNNLINFNLINFLGSMWFMPMISTMSMNNIFLMMSYYITKNMDQGWNEYLGGQSIYNFMKLNSKKSNFIELNKLNVHLMSFIFWIILLIMIYMY</sequence>
<comment type="function">
    <text evidence="1">Core subunit of the mitochondrial membrane respiratory chain NADH dehydrogenase (Complex I) that is believed to belong to the minimal assembly required for catalysis. Complex I functions in the transfer of electrons from NADH to the respiratory chain. The immediate electron acceptor for the enzyme is believed to be ubiquinone.</text>
</comment>
<accession>V9PNZ5</accession>
<feature type="domain" description="NADH:quinone oxidoreductase/Mrp antiporter transmembrane" evidence="18">
    <location>
        <begin position="105"/>
        <end position="385"/>
    </location>
</feature>
<dbReference type="PRINTS" id="PR01434">
    <property type="entry name" value="NADHDHGNASE5"/>
</dbReference>
<keyword evidence="7 17" id="KW-0812">Transmembrane</keyword>
<feature type="transmembrane region" description="Helical" evidence="17">
    <location>
        <begin position="242"/>
        <end position="264"/>
    </location>
</feature>
<dbReference type="GO" id="GO:0003954">
    <property type="term" value="F:NADH dehydrogenase activity"/>
    <property type="evidence" value="ECO:0007669"/>
    <property type="project" value="TreeGrafter"/>
</dbReference>
<name>V9PNZ5_9NEOP</name>
<feature type="transmembrane region" description="Helical" evidence="17">
    <location>
        <begin position="271"/>
        <end position="289"/>
    </location>
</feature>
<proteinExistence type="inferred from homology"/>
<evidence type="ECO:0000256" key="7">
    <source>
        <dbReference type="ARBA" id="ARBA00022692"/>
    </source>
</evidence>
<dbReference type="EC" id="7.1.1.2" evidence="3 17"/>
<evidence type="ECO:0000256" key="10">
    <source>
        <dbReference type="ARBA" id="ARBA00022982"/>
    </source>
</evidence>
<feature type="transmembrane region" description="Helical" evidence="17">
    <location>
        <begin position="85"/>
        <end position="103"/>
    </location>
</feature>
<dbReference type="EMBL" id="KF626446">
    <property type="protein sequence ID" value="AHA35661.1"/>
    <property type="molecule type" value="Genomic_DNA"/>
</dbReference>
<feature type="domain" description="NADH dehydrogenase subunit 5 C-terminal" evidence="20">
    <location>
        <begin position="392"/>
        <end position="572"/>
    </location>
</feature>
<evidence type="ECO:0000256" key="3">
    <source>
        <dbReference type="ARBA" id="ARBA00012944"/>
    </source>
</evidence>